<accession>A0A3Q8IQV2</accession>
<evidence type="ECO:0000256" key="3">
    <source>
        <dbReference type="SAM" id="MobiDB-lite"/>
    </source>
</evidence>
<dbReference type="OMA" id="RQYLHHE"/>
<feature type="compositionally biased region" description="Low complexity" evidence="3">
    <location>
        <begin position="347"/>
        <end position="361"/>
    </location>
</feature>
<dbReference type="PROSITE" id="PS51419">
    <property type="entry name" value="RAB"/>
    <property type="match status" value="1"/>
</dbReference>
<feature type="region of interest" description="Disordered" evidence="3">
    <location>
        <begin position="190"/>
        <end position="220"/>
    </location>
</feature>
<dbReference type="Proteomes" id="UP000008980">
    <property type="component" value="Chromosome 36"/>
</dbReference>
<feature type="region of interest" description="Disordered" evidence="3">
    <location>
        <begin position="251"/>
        <end position="312"/>
    </location>
</feature>
<dbReference type="RefSeq" id="XP_003865305.1">
    <property type="nucleotide sequence ID" value="XM_003865257.1"/>
</dbReference>
<feature type="compositionally biased region" description="Basic and acidic residues" evidence="3">
    <location>
        <begin position="545"/>
        <end position="554"/>
    </location>
</feature>
<name>A0A3Q8IQV2_LEIDO</name>
<feature type="region of interest" description="Disordered" evidence="3">
    <location>
        <begin position="464"/>
        <end position="491"/>
    </location>
</feature>
<evidence type="ECO:0000256" key="2">
    <source>
        <dbReference type="ARBA" id="ARBA00023134"/>
    </source>
</evidence>
<dbReference type="SUPFAM" id="SSF52540">
    <property type="entry name" value="P-loop containing nucleoside triphosphate hydrolases"/>
    <property type="match status" value="1"/>
</dbReference>
<feature type="compositionally biased region" description="Basic and acidic residues" evidence="3">
    <location>
        <begin position="523"/>
        <end position="533"/>
    </location>
</feature>
<dbReference type="KEGG" id="ldo:LDBPK_361900"/>
<proteinExistence type="predicted"/>
<dbReference type="GO" id="GO:0016020">
    <property type="term" value="C:membrane"/>
    <property type="evidence" value="ECO:0007669"/>
    <property type="project" value="InterPro"/>
</dbReference>
<dbReference type="PROSITE" id="PS51421">
    <property type="entry name" value="RAS"/>
    <property type="match status" value="1"/>
</dbReference>
<evidence type="ECO:0000313" key="9">
    <source>
        <dbReference type="Proteomes" id="UP000318447"/>
    </source>
</evidence>
<dbReference type="PANTHER" id="PTHR24070">
    <property type="entry name" value="RAS, DI-RAS, AND RHEB FAMILY MEMBERS OF SMALL GTPASE SUPERFAMILY"/>
    <property type="match status" value="1"/>
</dbReference>
<dbReference type="InterPro" id="IPR020849">
    <property type="entry name" value="Small_GTPase_Ras-type"/>
</dbReference>
<dbReference type="GO" id="GO:0005525">
    <property type="term" value="F:GTP binding"/>
    <property type="evidence" value="ECO:0007669"/>
    <property type="project" value="UniProtKB-KW"/>
</dbReference>
<reference evidence="9" key="6">
    <citation type="submission" date="2019-02" db="EMBL/GenBank/DDBJ databases">
        <title>FDA dAtabase for Regulatory Grade micrObial Sequences (FDA-ARGOS): Supporting development and validation of Infectious Disease Dx tests.</title>
        <authorList>
            <person name="Duncan R."/>
            <person name="Fisher C."/>
            <person name="Tallon L."/>
            <person name="Sadzewicz L."/>
            <person name="Sengamalay N."/>
            <person name="Ott S."/>
            <person name="Godinez A."/>
            <person name="Nagaraj S."/>
            <person name="Vavikolanu K."/>
            <person name="Nadendla S."/>
            <person name="Aluvathingal J."/>
            <person name="Sichtig H."/>
        </authorList>
    </citation>
    <scope>NUCLEOTIDE SEQUENCE [LARGE SCALE GENOMIC DNA]</scope>
    <source>
        <strain evidence="9">FDAARGOS_361</strain>
    </source>
</reference>
<reference evidence="6" key="5">
    <citation type="submission" date="2019-02" db="EMBL/GenBank/DDBJ databases">
        <title>FDA dAtabase for Regulatory Grade micrObial Sequences (FDA-ARGOS): Supporting development and validation of Infectious Disease Dx tests.</title>
        <authorList>
            <person name="Duncan R."/>
            <person name="Fisher C."/>
            <person name="Tallon L.J."/>
            <person name="Sadzewicz L."/>
            <person name="Sengamalay N."/>
            <person name="Ott S."/>
            <person name="Godinez A."/>
            <person name="Nagaraj S."/>
            <person name="Nadendla S."/>
            <person name="Sichtig H."/>
        </authorList>
    </citation>
    <scope>NUCLEOTIDE SEQUENCE</scope>
    <source>
        <strain evidence="6">FDAARGOS_361</strain>
    </source>
</reference>
<dbReference type="OrthoDB" id="265044at2759"/>
<dbReference type="Pfam" id="PF00071">
    <property type="entry name" value="Ras"/>
    <property type="match status" value="1"/>
</dbReference>
<evidence type="ECO:0000256" key="1">
    <source>
        <dbReference type="ARBA" id="ARBA00022741"/>
    </source>
</evidence>
<feature type="region of interest" description="Disordered" evidence="3">
    <location>
        <begin position="523"/>
        <end position="570"/>
    </location>
</feature>
<feature type="compositionally biased region" description="Polar residues" evidence="3">
    <location>
        <begin position="746"/>
        <end position="755"/>
    </location>
</feature>
<evidence type="ECO:0000313" key="5">
    <source>
        <dbReference type="EMBL" id="CBZ38628.1"/>
    </source>
</evidence>
<dbReference type="VEuPathDB" id="TriTrypDB:LDHU3_36.2470"/>
<evidence type="ECO:0000313" key="8">
    <source>
        <dbReference type="Proteomes" id="UP000274082"/>
    </source>
</evidence>
<dbReference type="VEuPathDB" id="TriTrypDB:LdCL_360024500"/>
<reference evidence="5 7" key="1">
    <citation type="journal article" date="2011" name="Genome Res.">
        <title>Whole genome sequencing of multiple Leishmania donovani clinical isolates provides insights into population structure and mechanisms of drug resistance.</title>
        <authorList>
            <person name="Downing T."/>
            <person name="Imamura H."/>
            <person name="Decuypere S."/>
            <person name="Clark T.G."/>
            <person name="Coombs G.H."/>
            <person name="Cotton J.A."/>
            <person name="Hilley J.D."/>
            <person name="de Doncker S."/>
            <person name="Maes I."/>
            <person name="Mottram J.C."/>
            <person name="Quail M.A."/>
            <person name="Rijal S."/>
            <person name="Sanders M."/>
            <person name="Schonian G."/>
            <person name="Stark O."/>
            <person name="Sundar S."/>
            <person name="Vanaerschot M."/>
            <person name="Hertz-Fowler C."/>
            <person name="Dujardin J.C."/>
            <person name="Berriman M."/>
        </authorList>
    </citation>
    <scope>NUCLEOTIDE SEQUENCE [LARGE SCALE GENOMIC DNA]</scope>
    <source>
        <strain evidence="5 7">BPK282A1</strain>
    </source>
</reference>
<feature type="compositionally biased region" description="Basic residues" evidence="3">
    <location>
        <begin position="827"/>
        <end position="845"/>
    </location>
</feature>
<evidence type="ECO:0000313" key="7">
    <source>
        <dbReference type="Proteomes" id="UP000008980"/>
    </source>
</evidence>
<reference evidence="4 8" key="4">
    <citation type="journal article" date="2018" name="Sci. Rep.">
        <title>A complete Leishmania donovani reference genome identifies novel genetic variations associated with virulence.</title>
        <authorList>
            <person name="Lypaczewski P."/>
            <person name="Hoshizaki J."/>
            <person name="Zhang W.-W."/>
            <person name="McCall L.-I."/>
            <person name="Torcivia-Rodriguez J."/>
            <person name="Simonyan V."/>
            <person name="Kaur A."/>
            <person name="Dewar K."/>
            <person name="Matlashewski G."/>
        </authorList>
    </citation>
    <scope>NUCLEOTIDE SEQUENCE [LARGE SCALE GENOMIC DNA]</scope>
    <source>
        <strain evidence="4 8">LdCL</strain>
    </source>
</reference>
<dbReference type="EMBL" id="CP029535">
    <property type="protein sequence ID" value="AYU83535.1"/>
    <property type="molecule type" value="Genomic_DNA"/>
</dbReference>
<feature type="compositionally biased region" description="Low complexity" evidence="3">
    <location>
        <begin position="465"/>
        <end position="476"/>
    </location>
</feature>
<evidence type="ECO:0000313" key="6">
    <source>
        <dbReference type="EMBL" id="TPP48301.1"/>
    </source>
</evidence>
<keyword evidence="1" id="KW-0547">Nucleotide-binding</keyword>
<dbReference type="EMBL" id="RHLC01000054">
    <property type="protein sequence ID" value="TPP48301.1"/>
    <property type="molecule type" value="Genomic_DNA"/>
</dbReference>
<feature type="region of interest" description="Disordered" evidence="3">
    <location>
        <begin position="679"/>
        <end position="873"/>
    </location>
</feature>
<dbReference type="AlphaFoldDB" id="A0A3Q8IQV2"/>
<dbReference type="VEuPathDB" id="TriTrypDB:LdBPK_361900.1"/>
<feature type="region of interest" description="Disordered" evidence="3">
    <location>
        <begin position="347"/>
        <end position="385"/>
    </location>
</feature>
<evidence type="ECO:0000313" key="4">
    <source>
        <dbReference type="EMBL" id="AYU83535.1"/>
    </source>
</evidence>
<protein>
    <submittedName>
        <fullName evidence="6">Ras family protein</fullName>
    </submittedName>
    <submittedName>
        <fullName evidence="4">Ras-like small GTPase, putative</fullName>
    </submittedName>
    <submittedName>
        <fullName evidence="5">Ras-like small GTPases, putative</fullName>
    </submittedName>
</protein>
<sequence>MAGDFSMSCSTDESAFMPEIRVVVLGDAKVGKTSLLRQYLHHEKPSRSTGYESTLLDSYTHVDYCGTQPYRLIFTDCSSAPSFHEHRAAYLAKCDVVILVYSARHRKTLLNLRHWMEEVLEARGLTGPARCASTTGDFGEVPIFVVGTHYREKDSSEATNPTSTDEAESITKECLQSAGYFINENDADTEEALRSNSVRSQKAQQRRQQRQGPKERRSPRAFHDFLHKLFHSNADGEGRDAATLKKATSDEVTACQQHQPASPVSNNGCLSPASSTPMLPQVKSGIANDKTKSSNATSALRIPPGASTRLPLFQLSNTDGKAVDMAMRAALTLHLWLQRHEGDSVALSAAHTPHSSSATASKPEDAAAQSAPPHESSKSADDGAGAAIESTAEPLTVPPATLHAHAISSASHMSYVSERSVASFIPPMLALYNVGVSGSVCGESTETPTLRHSRGVSYVMQTAGSSPSAAQQPPQANSITEPSRESAFSCCGNGSSEVTMGASNEGKATDQRALGEVCSQALERRGKRTEDRAPSYSSNVNSVCKEGKKDDAAHPGHLQESMPKTAALVSSSELGGTAASGASIKAGELMKGKTHSCLSLPDTISAAAPDTDSREANGVAGKVGGKFSTISGPMMPDGALPLSTAPSSATSLRADAVTGDGIVAVSQQPTLRVRKEMDVGKEGDGVGTGCCGDRPTRKSEPVTKLPLECEPDSDPNSFPMLRRSRENGSAGVSAVRAASAEPLASSVHTTNNRNNAPFAAKLSPRDECVSSRSPYSTPNTGIGAVKNEAAGNKSAQEREPVALPRQPRSSSAAREPKVSQSEPSRPQKGRQTKSKGKRDPKHQRRSATSTRILIGRQQKQKTTQCIAGGCAGM</sequence>
<dbReference type="GO" id="GO:0007165">
    <property type="term" value="P:signal transduction"/>
    <property type="evidence" value="ECO:0007669"/>
    <property type="project" value="InterPro"/>
</dbReference>
<feature type="compositionally biased region" description="Polar residues" evidence="3">
    <location>
        <begin position="251"/>
        <end position="278"/>
    </location>
</feature>
<organism evidence="4 8">
    <name type="scientific">Leishmania donovani</name>
    <dbReference type="NCBI Taxonomy" id="5661"/>
    <lineage>
        <taxon>Eukaryota</taxon>
        <taxon>Discoba</taxon>
        <taxon>Euglenozoa</taxon>
        <taxon>Kinetoplastea</taxon>
        <taxon>Metakinetoplastina</taxon>
        <taxon>Trypanosomatida</taxon>
        <taxon>Trypanosomatidae</taxon>
        <taxon>Leishmaniinae</taxon>
        <taxon>Leishmania</taxon>
    </lineage>
</organism>
<dbReference type="Gene3D" id="3.40.50.300">
    <property type="entry name" value="P-loop containing nucleotide triphosphate hydrolases"/>
    <property type="match status" value="1"/>
</dbReference>
<dbReference type="GO" id="GO:0003924">
    <property type="term" value="F:GTPase activity"/>
    <property type="evidence" value="ECO:0007669"/>
    <property type="project" value="InterPro"/>
</dbReference>
<reference evidence="5" key="2">
    <citation type="submission" date="2011-01" db="EMBL/GenBank/DDBJ databases">
        <authorList>
            <person name="Zhao B.P."/>
            <person name="Ren Z.A."/>
            <person name="Li C.D."/>
        </authorList>
    </citation>
    <scope>NUCLEOTIDE SEQUENCE</scope>
    <source>
        <strain evidence="5">BPK282A1</strain>
    </source>
</reference>
<feature type="compositionally biased region" description="Polar residues" evidence="3">
    <location>
        <begin position="807"/>
        <end position="824"/>
    </location>
</feature>
<gene>
    <name evidence="6" type="ORF">CGC21_13255</name>
    <name evidence="5" type="ORF">LDBPK_361900</name>
    <name evidence="4" type="ORF">LdCL_360024500</name>
</gene>
<reference evidence="7" key="3">
    <citation type="submission" date="2011-02" db="EMBL/GenBank/DDBJ databases">
        <title>Whole genome sequencing of Leishmania donovani clinical lines reveals dynamic variation related to drug resistance.</title>
        <authorList>
            <person name="Downing T."/>
            <person name="Imamura H."/>
            <person name="Sanders M."/>
            <person name="Decuypere S."/>
            <person name="Hertz-Fowler C."/>
            <person name="Clark T.G."/>
            <person name="Rijal S."/>
            <person name="Sundar S."/>
            <person name="Quail M.A."/>
            <person name="De Doncker S."/>
            <person name="Maes I."/>
            <person name="Vanaerschot M."/>
            <person name="Stark O."/>
            <person name="Schonian G."/>
            <person name="Dujardin J.C."/>
            <person name="Berriman M."/>
        </authorList>
    </citation>
    <scope>NUCLEOTIDE SEQUENCE [LARGE SCALE GENOMIC DNA]</scope>
    <source>
        <strain evidence="7">BPK282A1</strain>
    </source>
</reference>
<dbReference type="InterPro" id="IPR027417">
    <property type="entry name" value="P-loop_NTPase"/>
</dbReference>
<dbReference type="Proteomes" id="UP000274082">
    <property type="component" value="Chromosome 36"/>
</dbReference>
<dbReference type="SMART" id="SM00173">
    <property type="entry name" value="RAS"/>
    <property type="match status" value="1"/>
</dbReference>
<feature type="compositionally biased region" description="Low complexity" evidence="3">
    <location>
        <begin position="728"/>
        <end position="740"/>
    </location>
</feature>
<dbReference type="EMBL" id="FR799623">
    <property type="protein sequence ID" value="CBZ38628.1"/>
    <property type="molecule type" value="Genomic_DNA"/>
</dbReference>
<feature type="compositionally biased region" description="Polar residues" evidence="3">
    <location>
        <begin position="770"/>
        <end position="780"/>
    </location>
</feature>
<dbReference type="InterPro" id="IPR001806">
    <property type="entry name" value="Small_GTPase"/>
</dbReference>
<dbReference type="GeneID" id="13388191"/>
<keyword evidence="2" id="KW-0342">GTP-binding</keyword>
<dbReference type="Proteomes" id="UP000318447">
    <property type="component" value="Unassembled WGS sequence"/>
</dbReference>
<keyword evidence="8" id="KW-1185">Reference proteome</keyword>
<accession>E9BTP9</accession>